<dbReference type="CDD" id="cd01392">
    <property type="entry name" value="HTH_LacI"/>
    <property type="match status" value="1"/>
</dbReference>
<dbReference type="EMBL" id="JAGSOH010000077">
    <property type="protein sequence ID" value="MBR7829198.1"/>
    <property type="molecule type" value="Genomic_DNA"/>
</dbReference>
<dbReference type="GO" id="GO:0003700">
    <property type="term" value="F:DNA-binding transcription factor activity"/>
    <property type="evidence" value="ECO:0007669"/>
    <property type="project" value="TreeGrafter"/>
</dbReference>
<evidence type="ECO:0000313" key="5">
    <source>
        <dbReference type="EMBL" id="MBR7829198.1"/>
    </source>
</evidence>
<evidence type="ECO:0000313" key="6">
    <source>
        <dbReference type="Proteomes" id="UP000676325"/>
    </source>
</evidence>
<dbReference type="Pfam" id="PF00356">
    <property type="entry name" value="LacI"/>
    <property type="match status" value="1"/>
</dbReference>
<dbReference type="PANTHER" id="PTHR30146">
    <property type="entry name" value="LACI-RELATED TRANSCRIPTIONAL REPRESSOR"/>
    <property type="match status" value="1"/>
</dbReference>
<dbReference type="InterPro" id="IPR000843">
    <property type="entry name" value="HTH_LacI"/>
</dbReference>
<dbReference type="InterPro" id="IPR010982">
    <property type="entry name" value="Lambda_DNA-bd_dom_sf"/>
</dbReference>
<accession>A0A941ILM0</accession>
<dbReference type="SMART" id="SM00354">
    <property type="entry name" value="HTH_LACI"/>
    <property type="match status" value="1"/>
</dbReference>
<dbReference type="Proteomes" id="UP000676325">
    <property type="component" value="Unassembled WGS sequence"/>
</dbReference>
<keyword evidence="3" id="KW-0804">Transcription</keyword>
<keyword evidence="1" id="KW-0805">Transcription regulation</keyword>
<gene>
    <name evidence="5" type="ORF">KDK95_23015</name>
</gene>
<dbReference type="PROSITE" id="PS50932">
    <property type="entry name" value="HTH_LACI_2"/>
    <property type="match status" value="1"/>
</dbReference>
<feature type="domain" description="HTH lacI-type" evidence="4">
    <location>
        <begin position="1"/>
        <end position="55"/>
    </location>
</feature>
<protein>
    <submittedName>
        <fullName evidence="5">LacI family DNA-binding transcriptional regulator</fullName>
    </submittedName>
</protein>
<keyword evidence="2 5" id="KW-0238">DNA-binding</keyword>
<sequence length="81" mass="8279">MNTAEVARRAGVSLSTVSYVLSGNRPVCAQTRARVRQVTDELDYRPNATARALANGRTGSLGLGLDGFASATAASTGPAPS</sequence>
<evidence type="ECO:0000256" key="3">
    <source>
        <dbReference type="ARBA" id="ARBA00023163"/>
    </source>
</evidence>
<comment type="caution">
    <text evidence="5">The sequence shown here is derived from an EMBL/GenBank/DDBJ whole genome shotgun (WGS) entry which is preliminary data.</text>
</comment>
<evidence type="ECO:0000259" key="4">
    <source>
        <dbReference type="PROSITE" id="PS50932"/>
    </source>
</evidence>
<dbReference type="AlphaFoldDB" id="A0A941ILM0"/>
<dbReference type="Gene3D" id="1.10.260.40">
    <property type="entry name" value="lambda repressor-like DNA-binding domains"/>
    <property type="match status" value="1"/>
</dbReference>
<proteinExistence type="predicted"/>
<reference evidence="5" key="1">
    <citation type="submission" date="2021-04" db="EMBL/GenBank/DDBJ databases">
        <title>Genome based classification of Actinospica acidithermotolerans sp. nov., an actinobacterium isolated from an Indonesian hot spring.</title>
        <authorList>
            <person name="Kusuma A.B."/>
            <person name="Putra K.E."/>
            <person name="Nafisah S."/>
            <person name="Loh J."/>
            <person name="Nouioui I."/>
            <person name="Goodfellow M."/>
        </authorList>
    </citation>
    <scope>NUCLEOTIDE SEQUENCE</scope>
    <source>
        <strain evidence="5">MGRD01-02</strain>
    </source>
</reference>
<keyword evidence="6" id="KW-1185">Reference proteome</keyword>
<dbReference type="PANTHER" id="PTHR30146:SF109">
    <property type="entry name" value="HTH-TYPE TRANSCRIPTIONAL REGULATOR GALS"/>
    <property type="match status" value="1"/>
</dbReference>
<evidence type="ECO:0000256" key="2">
    <source>
        <dbReference type="ARBA" id="ARBA00023125"/>
    </source>
</evidence>
<dbReference type="GO" id="GO:0000976">
    <property type="term" value="F:transcription cis-regulatory region binding"/>
    <property type="evidence" value="ECO:0007669"/>
    <property type="project" value="TreeGrafter"/>
</dbReference>
<organism evidence="5 6">
    <name type="scientific">Actinospica acidithermotolerans</name>
    <dbReference type="NCBI Taxonomy" id="2828514"/>
    <lineage>
        <taxon>Bacteria</taxon>
        <taxon>Bacillati</taxon>
        <taxon>Actinomycetota</taxon>
        <taxon>Actinomycetes</taxon>
        <taxon>Catenulisporales</taxon>
        <taxon>Actinospicaceae</taxon>
        <taxon>Actinospica</taxon>
    </lineage>
</organism>
<name>A0A941ILM0_9ACTN</name>
<dbReference type="SUPFAM" id="SSF47413">
    <property type="entry name" value="lambda repressor-like DNA-binding domains"/>
    <property type="match status" value="1"/>
</dbReference>
<evidence type="ECO:0000256" key="1">
    <source>
        <dbReference type="ARBA" id="ARBA00023015"/>
    </source>
</evidence>